<dbReference type="Proteomes" id="UP001057402">
    <property type="component" value="Chromosome 7"/>
</dbReference>
<name>A0ACB9NWV1_9MYRT</name>
<organism evidence="1 2">
    <name type="scientific">Melastoma candidum</name>
    <dbReference type="NCBI Taxonomy" id="119954"/>
    <lineage>
        <taxon>Eukaryota</taxon>
        <taxon>Viridiplantae</taxon>
        <taxon>Streptophyta</taxon>
        <taxon>Embryophyta</taxon>
        <taxon>Tracheophyta</taxon>
        <taxon>Spermatophyta</taxon>
        <taxon>Magnoliopsida</taxon>
        <taxon>eudicotyledons</taxon>
        <taxon>Gunneridae</taxon>
        <taxon>Pentapetalae</taxon>
        <taxon>rosids</taxon>
        <taxon>malvids</taxon>
        <taxon>Myrtales</taxon>
        <taxon>Melastomataceae</taxon>
        <taxon>Melastomatoideae</taxon>
        <taxon>Melastomateae</taxon>
        <taxon>Melastoma</taxon>
    </lineage>
</organism>
<accession>A0ACB9NWV1</accession>
<comment type="caution">
    <text evidence="1">The sequence shown here is derived from an EMBL/GenBank/DDBJ whole genome shotgun (WGS) entry which is preliminary data.</text>
</comment>
<gene>
    <name evidence="1" type="ORF">MLD38_024928</name>
</gene>
<proteinExistence type="predicted"/>
<sequence length="67" mass="7525">MAFCGFVLGRLTPAFGGKQCVSFCFSKFSPKQPIALPPSLREILEYSSDAIIWMQRRRCALKPPSFP</sequence>
<protein>
    <submittedName>
        <fullName evidence="1">Uncharacterized protein</fullName>
    </submittedName>
</protein>
<keyword evidence="2" id="KW-1185">Reference proteome</keyword>
<dbReference type="EMBL" id="CM042886">
    <property type="protein sequence ID" value="KAI4340054.1"/>
    <property type="molecule type" value="Genomic_DNA"/>
</dbReference>
<evidence type="ECO:0000313" key="2">
    <source>
        <dbReference type="Proteomes" id="UP001057402"/>
    </source>
</evidence>
<reference evidence="2" key="1">
    <citation type="journal article" date="2023" name="Front. Plant Sci.">
        <title>Chromosomal-level genome assembly of Melastoma candidum provides insights into trichome evolution.</title>
        <authorList>
            <person name="Zhong Y."/>
            <person name="Wu W."/>
            <person name="Sun C."/>
            <person name="Zou P."/>
            <person name="Liu Y."/>
            <person name="Dai S."/>
            <person name="Zhou R."/>
        </authorList>
    </citation>
    <scope>NUCLEOTIDE SEQUENCE [LARGE SCALE GENOMIC DNA]</scope>
</reference>
<evidence type="ECO:0000313" key="1">
    <source>
        <dbReference type="EMBL" id="KAI4340054.1"/>
    </source>
</evidence>